<dbReference type="PROSITE" id="PS50893">
    <property type="entry name" value="ABC_TRANSPORTER_2"/>
    <property type="match status" value="1"/>
</dbReference>
<dbReference type="CDD" id="cd18580">
    <property type="entry name" value="ABC_6TM_ABCC_D2"/>
    <property type="match status" value="1"/>
</dbReference>
<dbReference type="GO" id="GO:0140359">
    <property type="term" value="F:ABC-type transporter activity"/>
    <property type="evidence" value="ECO:0007669"/>
    <property type="project" value="InterPro"/>
</dbReference>
<dbReference type="GO" id="GO:0016887">
    <property type="term" value="F:ATP hydrolysis activity"/>
    <property type="evidence" value="ECO:0007669"/>
    <property type="project" value="InterPro"/>
</dbReference>
<dbReference type="GO" id="GO:0016020">
    <property type="term" value="C:membrane"/>
    <property type="evidence" value="ECO:0007669"/>
    <property type="project" value="UniProtKB-SubCell"/>
</dbReference>
<protein>
    <submittedName>
        <fullName evidence="11">Multidrug resistance-associated protein 1</fullName>
    </submittedName>
</protein>
<feature type="domain" description="ABC transporter" evidence="9">
    <location>
        <begin position="130"/>
        <end position="359"/>
    </location>
</feature>
<dbReference type="PROSITE" id="PS50929">
    <property type="entry name" value="ABC_TM1F"/>
    <property type="match status" value="1"/>
</dbReference>
<name>A0A194UVJ0_CYTMA</name>
<sequence length="828" mass="91644">MKSLKVSGLAGSAAGLLQKSRDDEQWVASTFRFILIFSVASAFPPHFISPVATFLWAGRQLDMAKVFSSLSYLTLVTSPLSQLFQRIPSILASLTSFKRIQDFLEQESRSDYRVIDESLGGCRDVEGVAISLKGASVGWTRDKWQLSGLNLSIPKSQLTIITGPVAAGKSTLCKALLGEVPFTEGAIQFHMKHSRIGYCDQTPFLTGGTVRSNVIGFEPFDGQLYNEILETVMLKDDLQALPRADDTEIGSEGVALSGGQRQRVALARALYLSADIYILDNSTVGLDRPRPDEIFRRLFRPGGLLRRRNATVVWCTHSLQYLRHAERVVMLDAEGRIMSQGDPEEVLDDGDLTSVTYQDDDPAGADTAGEERLILRKDLTVDGPLFTEHKDEQDPTRNHNDASVYTYYFGCFGPFIIFSVILTATMFAISWNFDNTFHVPGPLRHINTFYLGIYAVLQLSAIIAMGLYIASTDLGMGRVGGTMLHSKAVKALMAVPLRYFTKTDQGVTVNLFSQDINLLDVSLPRALIIGNPFVAIGYPLLVSVISTVAKVCLRTSRQLRLLELENKSPLYAQFHDTVRGVVSIRAFGWVGPYTAQRHKSLDDSQRPVYLLEMIQVWLALVLKLIVAVVAVSATTLATQLSSFSERTGFVGAGLVSLMQFGNLLNGSVQSWIYLETSLGAVKRLRDFGEKTGTEGKVGEDLQPGESWPERGETVLEGVDASYEEEKYRGDEDDRHLVLKHISMRVQPGERVAIIGRTGSGKSSLILLLLRLLDPTYESLDKITIDDLPLRRINRESLRQRLIAMPQEMAFLAAGETYKDSLDPYSKAN</sequence>
<dbReference type="Pfam" id="PF00664">
    <property type="entry name" value="ABC_membrane"/>
    <property type="match status" value="2"/>
</dbReference>
<dbReference type="AlphaFoldDB" id="A0A194UVJ0"/>
<dbReference type="InterPro" id="IPR027417">
    <property type="entry name" value="P-loop_NTPase"/>
</dbReference>
<dbReference type="InterPro" id="IPR003593">
    <property type="entry name" value="AAA+_ATPase"/>
</dbReference>
<dbReference type="PANTHER" id="PTHR24223">
    <property type="entry name" value="ATP-BINDING CASSETTE SUB-FAMILY C"/>
    <property type="match status" value="1"/>
</dbReference>
<proteinExistence type="predicted"/>
<evidence type="ECO:0000256" key="6">
    <source>
        <dbReference type="ARBA" id="ARBA00022989"/>
    </source>
</evidence>
<dbReference type="InterPro" id="IPR003439">
    <property type="entry name" value="ABC_transporter-like_ATP-bd"/>
</dbReference>
<dbReference type="PROSITE" id="PS00211">
    <property type="entry name" value="ABC_TRANSPORTER_1"/>
    <property type="match status" value="1"/>
</dbReference>
<evidence type="ECO:0000256" key="2">
    <source>
        <dbReference type="ARBA" id="ARBA00022448"/>
    </source>
</evidence>
<dbReference type="InterPro" id="IPR050173">
    <property type="entry name" value="ABC_transporter_C-like"/>
</dbReference>
<dbReference type="Gene3D" id="1.20.1560.10">
    <property type="entry name" value="ABC transporter type 1, transmembrane domain"/>
    <property type="match status" value="2"/>
</dbReference>
<dbReference type="OrthoDB" id="6500128at2759"/>
<dbReference type="EMBL" id="KN714682">
    <property type="protein sequence ID" value="KUI55631.1"/>
    <property type="molecule type" value="Genomic_DNA"/>
</dbReference>
<keyword evidence="12" id="KW-1185">Reference proteome</keyword>
<evidence type="ECO:0000256" key="3">
    <source>
        <dbReference type="ARBA" id="ARBA00022692"/>
    </source>
</evidence>
<evidence type="ECO:0000313" key="12">
    <source>
        <dbReference type="Proteomes" id="UP000078576"/>
    </source>
</evidence>
<dbReference type="InterPro" id="IPR017871">
    <property type="entry name" value="ABC_transporter-like_CS"/>
</dbReference>
<evidence type="ECO:0000313" key="11">
    <source>
        <dbReference type="EMBL" id="KUI55631.1"/>
    </source>
</evidence>
<feature type="domain" description="ABC transmembrane type-1" evidence="10">
    <location>
        <begin position="484"/>
        <end position="676"/>
    </location>
</feature>
<dbReference type="Gene3D" id="3.40.50.300">
    <property type="entry name" value="P-loop containing nucleotide triphosphate hydrolases"/>
    <property type="match status" value="2"/>
</dbReference>
<evidence type="ECO:0000256" key="7">
    <source>
        <dbReference type="ARBA" id="ARBA00023136"/>
    </source>
</evidence>
<evidence type="ECO:0000256" key="5">
    <source>
        <dbReference type="ARBA" id="ARBA00022840"/>
    </source>
</evidence>
<dbReference type="STRING" id="694573.A0A194UVJ0"/>
<dbReference type="InterPro" id="IPR011527">
    <property type="entry name" value="ABC1_TM_dom"/>
</dbReference>
<evidence type="ECO:0000259" key="10">
    <source>
        <dbReference type="PROSITE" id="PS50929"/>
    </source>
</evidence>
<keyword evidence="6 8" id="KW-1133">Transmembrane helix</keyword>
<accession>A0A194UVJ0</accession>
<keyword evidence="4" id="KW-0547">Nucleotide-binding</keyword>
<keyword evidence="3 8" id="KW-0812">Transmembrane</keyword>
<keyword evidence="7 8" id="KW-0472">Membrane</keyword>
<organism evidence="11 12">
    <name type="scientific">Cytospora mali</name>
    <name type="common">Apple Valsa canker fungus</name>
    <name type="synonym">Valsa mali</name>
    <dbReference type="NCBI Taxonomy" id="578113"/>
    <lineage>
        <taxon>Eukaryota</taxon>
        <taxon>Fungi</taxon>
        <taxon>Dikarya</taxon>
        <taxon>Ascomycota</taxon>
        <taxon>Pezizomycotina</taxon>
        <taxon>Sordariomycetes</taxon>
        <taxon>Sordariomycetidae</taxon>
        <taxon>Diaporthales</taxon>
        <taxon>Cytosporaceae</taxon>
        <taxon>Cytospora</taxon>
    </lineage>
</organism>
<dbReference type="InterPro" id="IPR036640">
    <property type="entry name" value="ABC1_TM_sf"/>
</dbReference>
<dbReference type="SUPFAM" id="SSF90123">
    <property type="entry name" value="ABC transporter transmembrane region"/>
    <property type="match status" value="2"/>
</dbReference>
<keyword evidence="2" id="KW-0813">Transport</keyword>
<evidence type="ECO:0000256" key="4">
    <source>
        <dbReference type="ARBA" id="ARBA00022741"/>
    </source>
</evidence>
<dbReference type="GO" id="GO:0005524">
    <property type="term" value="F:ATP binding"/>
    <property type="evidence" value="ECO:0007669"/>
    <property type="project" value="UniProtKB-KW"/>
</dbReference>
<dbReference type="PANTHER" id="PTHR24223:SF345">
    <property type="entry name" value="ABC MULTIDRUG TRANSPORTER (EUROFUNG)"/>
    <property type="match status" value="1"/>
</dbReference>
<reference evidence="12" key="1">
    <citation type="submission" date="2014-12" db="EMBL/GenBank/DDBJ databases">
        <title>Genome Sequence of Valsa Canker Pathogens Uncovers a Specific Adaption of Colonization on Woody Bark.</title>
        <authorList>
            <person name="Yin Z."/>
            <person name="Liu H."/>
            <person name="Gao X."/>
            <person name="Li Z."/>
            <person name="Song N."/>
            <person name="Ke X."/>
            <person name="Dai Q."/>
            <person name="Wu Y."/>
            <person name="Sun Y."/>
            <person name="Xu J.-R."/>
            <person name="Kang Z.K."/>
            <person name="Wang L."/>
            <person name="Huang L."/>
        </authorList>
    </citation>
    <scope>NUCLEOTIDE SEQUENCE [LARGE SCALE GENOMIC DNA]</scope>
    <source>
        <strain evidence="12">SXYL134</strain>
    </source>
</reference>
<comment type="subcellular location">
    <subcellularLocation>
        <location evidence="1">Membrane</location>
        <topology evidence="1">Multi-pass membrane protein</topology>
    </subcellularLocation>
</comment>
<evidence type="ECO:0000256" key="1">
    <source>
        <dbReference type="ARBA" id="ARBA00004141"/>
    </source>
</evidence>
<dbReference type="Proteomes" id="UP000078576">
    <property type="component" value="Unassembled WGS sequence"/>
</dbReference>
<evidence type="ECO:0000259" key="9">
    <source>
        <dbReference type="PROSITE" id="PS50893"/>
    </source>
</evidence>
<dbReference type="SMART" id="SM00382">
    <property type="entry name" value="AAA"/>
    <property type="match status" value="1"/>
</dbReference>
<dbReference type="SUPFAM" id="SSF52540">
    <property type="entry name" value="P-loop containing nucleoside triphosphate hydrolases"/>
    <property type="match status" value="2"/>
</dbReference>
<dbReference type="Pfam" id="PF00005">
    <property type="entry name" value="ABC_tran"/>
    <property type="match status" value="2"/>
</dbReference>
<feature type="transmembrane region" description="Helical" evidence="8">
    <location>
        <begin position="32"/>
        <end position="57"/>
    </location>
</feature>
<feature type="transmembrane region" description="Helical" evidence="8">
    <location>
        <begin position="449"/>
        <end position="470"/>
    </location>
</feature>
<feature type="transmembrane region" description="Helical" evidence="8">
    <location>
        <begin position="407"/>
        <end position="429"/>
    </location>
</feature>
<evidence type="ECO:0000256" key="8">
    <source>
        <dbReference type="SAM" id="Phobius"/>
    </source>
</evidence>
<gene>
    <name evidence="11" type="ORF">VP1G_03058</name>
</gene>
<feature type="transmembrane region" description="Helical" evidence="8">
    <location>
        <begin position="616"/>
        <end position="637"/>
    </location>
</feature>
<keyword evidence="5" id="KW-0067">ATP-binding</keyword>
<dbReference type="InterPro" id="IPR044726">
    <property type="entry name" value="ABCC_6TM_D2"/>
</dbReference>